<dbReference type="AlphaFoldDB" id="N1R086"/>
<protein>
    <recommendedName>
        <fullName evidence="1">DUF1618 domain-containing protein</fullName>
    </recommendedName>
</protein>
<organism evidence="2">
    <name type="scientific">Aegilops tauschii</name>
    <name type="common">Tausch's goatgrass</name>
    <name type="synonym">Aegilops squarrosa</name>
    <dbReference type="NCBI Taxonomy" id="37682"/>
    <lineage>
        <taxon>Eukaryota</taxon>
        <taxon>Viridiplantae</taxon>
        <taxon>Streptophyta</taxon>
        <taxon>Embryophyta</taxon>
        <taxon>Tracheophyta</taxon>
        <taxon>Spermatophyta</taxon>
        <taxon>Magnoliopsida</taxon>
        <taxon>Liliopsida</taxon>
        <taxon>Poales</taxon>
        <taxon>Poaceae</taxon>
        <taxon>BOP clade</taxon>
        <taxon>Pooideae</taxon>
        <taxon>Triticodae</taxon>
        <taxon>Triticeae</taxon>
        <taxon>Triticinae</taxon>
        <taxon>Aegilops</taxon>
    </lineage>
</organism>
<dbReference type="PANTHER" id="PTHR33074">
    <property type="entry name" value="EXPRESSED PROTEIN-RELATED"/>
    <property type="match status" value="1"/>
</dbReference>
<sequence length="239" mass="26600">MTPGRLSCDRDVSVGRDGSIKYSEVWAHPVPGSPNRATYISEDWGAAILTWLEPKKKWHIDLKLKASDIIVDETHSQLLPQHDVKATTKNATLSRLHTGHPALSLHDDDVVYIMAKVDHMVDDSWMLAVDMRNKTLKGVAALTSKRSWGFRFMYLQSDLSNHLMPTSENTEVFNLPPKGKRSSRSTASTEAQALPCNWTATLAALAQWSCPKMARFRVPIWKEGDGGKGDGGDRECEGE</sequence>
<evidence type="ECO:0000313" key="2">
    <source>
        <dbReference type="EnsemblPlants" id="EMT15270"/>
    </source>
</evidence>
<feature type="domain" description="DUF1618" evidence="1">
    <location>
        <begin position="5"/>
        <end position="112"/>
    </location>
</feature>
<proteinExistence type="predicted"/>
<evidence type="ECO:0000259" key="1">
    <source>
        <dbReference type="Pfam" id="PF07762"/>
    </source>
</evidence>
<reference evidence="2" key="1">
    <citation type="submission" date="2015-06" db="UniProtKB">
        <authorList>
            <consortium name="EnsemblPlants"/>
        </authorList>
    </citation>
    <scope>IDENTIFICATION</scope>
</reference>
<dbReference type="Pfam" id="PF07762">
    <property type="entry name" value="DUF1618"/>
    <property type="match status" value="1"/>
</dbReference>
<accession>N1R086</accession>
<dbReference type="EnsemblPlants" id="EMT15270">
    <property type="protein sequence ID" value="EMT15270"/>
    <property type="gene ID" value="F775_42983"/>
</dbReference>
<name>N1R086_AEGTA</name>
<dbReference type="PANTHER" id="PTHR33074:SF57">
    <property type="entry name" value="DUF1618 DOMAIN-CONTAINING PROTEIN"/>
    <property type="match status" value="1"/>
</dbReference>
<dbReference type="InterPro" id="IPR011676">
    <property type="entry name" value="DUF1618"/>
</dbReference>